<dbReference type="InterPro" id="IPR027385">
    <property type="entry name" value="Beta-barrel_OMP"/>
</dbReference>
<gene>
    <name evidence="4" type="ORF">E7027_06585</name>
</gene>
<evidence type="ECO:0000313" key="5">
    <source>
        <dbReference type="Proteomes" id="UP000725649"/>
    </source>
</evidence>
<protein>
    <submittedName>
        <fullName evidence="4">Porin family protein</fullName>
    </submittedName>
</protein>
<dbReference type="InterPro" id="IPR011250">
    <property type="entry name" value="OMP/PagP_B-barrel"/>
</dbReference>
<comment type="caution">
    <text evidence="4">The sequence shown here is derived from an EMBL/GenBank/DDBJ whole genome shotgun (WGS) entry which is preliminary data.</text>
</comment>
<evidence type="ECO:0000256" key="1">
    <source>
        <dbReference type="ARBA" id="ARBA00022729"/>
    </source>
</evidence>
<name>A0A928DQW5_9BACT</name>
<evidence type="ECO:0000256" key="2">
    <source>
        <dbReference type="SAM" id="SignalP"/>
    </source>
</evidence>
<dbReference type="Gene3D" id="2.40.160.20">
    <property type="match status" value="1"/>
</dbReference>
<feature type="domain" description="Outer membrane protein beta-barrel" evidence="3">
    <location>
        <begin position="168"/>
        <end position="339"/>
    </location>
</feature>
<feature type="signal peptide" evidence="2">
    <location>
        <begin position="1"/>
        <end position="21"/>
    </location>
</feature>
<accession>A0A928DQW5</accession>
<dbReference type="EMBL" id="SUVG01000008">
    <property type="protein sequence ID" value="MBE6421770.1"/>
    <property type="molecule type" value="Genomic_DNA"/>
</dbReference>
<sequence length="339" mass="36912">MNKKWMFIAGAVLFCTALAFAQEGSITYGEAAVVSGPDGVAVVGEEVTYPTQASQNVKKAADAKKAAAKKTIANSKAYQEKLGAQATQKANAAALKKGEPALKVNKTTTTTNVYDVSVTDKKGTTDYGIVEETVTNAQGSKTTGGVIYSNYTPSKVARANEKGMEVSFAAGMGLSMNEDRLGDRYSTNGLAAGASVLKEVSPHFSWGLDYMMLHPHGRTYHESMAERHYEDIYAHNIALAGKYTFNAWDSLQVYMPMGVGMMNARMKTHHSGTGSSDKDKWGASAYIGLGLQYDLTSSVFMGLEYRYAYAFINDKDLTFFDRDKRLQFHSAALRLGMRF</sequence>
<proteinExistence type="predicted"/>
<reference evidence="4" key="1">
    <citation type="submission" date="2019-04" db="EMBL/GenBank/DDBJ databases">
        <title>Evolution of Biomass-Degrading Anaerobic Consortia Revealed by Metagenomics.</title>
        <authorList>
            <person name="Peng X."/>
        </authorList>
    </citation>
    <scope>NUCLEOTIDE SEQUENCE</scope>
    <source>
        <strain evidence="4">SIG66</strain>
    </source>
</reference>
<organism evidence="4 5">
    <name type="scientific">Candidatus Avelusimicrobium gallicola</name>
    <dbReference type="NCBI Taxonomy" id="2562704"/>
    <lineage>
        <taxon>Bacteria</taxon>
        <taxon>Pseudomonadati</taxon>
        <taxon>Elusimicrobiota</taxon>
        <taxon>Elusimicrobia</taxon>
        <taxon>Elusimicrobiales</taxon>
        <taxon>Elusimicrobiaceae</taxon>
        <taxon>Candidatus Avelusimicrobium</taxon>
    </lineage>
</organism>
<keyword evidence="1 2" id="KW-0732">Signal</keyword>
<dbReference type="AlphaFoldDB" id="A0A928DQW5"/>
<dbReference type="SUPFAM" id="SSF56925">
    <property type="entry name" value="OMPA-like"/>
    <property type="match status" value="1"/>
</dbReference>
<dbReference type="Proteomes" id="UP000725649">
    <property type="component" value="Unassembled WGS sequence"/>
</dbReference>
<evidence type="ECO:0000259" key="3">
    <source>
        <dbReference type="Pfam" id="PF13505"/>
    </source>
</evidence>
<evidence type="ECO:0000313" key="4">
    <source>
        <dbReference type="EMBL" id="MBE6421770.1"/>
    </source>
</evidence>
<feature type="chain" id="PRO_5037781409" evidence="2">
    <location>
        <begin position="22"/>
        <end position="339"/>
    </location>
</feature>
<dbReference type="Pfam" id="PF13505">
    <property type="entry name" value="OMP_b-brl"/>
    <property type="match status" value="1"/>
</dbReference>